<dbReference type="InParanoid" id="A0A059B8U7"/>
<dbReference type="Gramene" id="KCW62662">
    <property type="protein sequence ID" value="KCW62662"/>
    <property type="gene ID" value="EUGRSUZ_G00203"/>
</dbReference>
<name>A0A059B8U7_EUCGR</name>
<dbReference type="AlphaFoldDB" id="A0A059B8U7"/>
<sequence>MALIFHKKHASFIKYLQNYHPNSNTLQCNFEAKLPFFAITLNKYMMKSHHLEWNGLNSFTKCSNDSNNFVERPHVRGDTSEERGGDAWLAAYTCALLSIQVWWGPGVEAEKAVISANVDRRALPSRGNSGSGSGRWTDVEFRLLWLLMRAG</sequence>
<evidence type="ECO:0000313" key="1">
    <source>
        <dbReference type="EMBL" id="KCW62662.1"/>
    </source>
</evidence>
<gene>
    <name evidence="1" type="ORF">EUGRSUZ_G00203</name>
</gene>
<dbReference type="EMBL" id="KK198759">
    <property type="protein sequence ID" value="KCW62662.1"/>
    <property type="molecule type" value="Genomic_DNA"/>
</dbReference>
<reference evidence="1" key="1">
    <citation type="submission" date="2013-07" db="EMBL/GenBank/DDBJ databases">
        <title>The genome of Eucalyptus grandis.</title>
        <authorList>
            <person name="Schmutz J."/>
            <person name="Hayes R."/>
            <person name="Myburg A."/>
            <person name="Tuskan G."/>
            <person name="Grattapaglia D."/>
            <person name="Rokhsar D.S."/>
        </authorList>
    </citation>
    <scope>NUCLEOTIDE SEQUENCE</scope>
    <source>
        <tissue evidence="1">Leaf extractions</tissue>
    </source>
</reference>
<accession>A0A059B8U7</accession>
<proteinExistence type="predicted"/>
<protein>
    <submittedName>
        <fullName evidence="1">Uncharacterized protein</fullName>
    </submittedName>
</protein>
<organism evidence="1">
    <name type="scientific">Eucalyptus grandis</name>
    <name type="common">Flooded gum</name>
    <dbReference type="NCBI Taxonomy" id="71139"/>
    <lineage>
        <taxon>Eukaryota</taxon>
        <taxon>Viridiplantae</taxon>
        <taxon>Streptophyta</taxon>
        <taxon>Embryophyta</taxon>
        <taxon>Tracheophyta</taxon>
        <taxon>Spermatophyta</taxon>
        <taxon>Magnoliopsida</taxon>
        <taxon>eudicotyledons</taxon>
        <taxon>Gunneridae</taxon>
        <taxon>Pentapetalae</taxon>
        <taxon>rosids</taxon>
        <taxon>malvids</taxon>
        <taxon>Myrtales</taxon>
        <taxon>Myrtaceae</taxon>
        <taxon>Myrtoideae</taxon>
        <taxon>Eucalypteae</taxon>
        <taxon>Eucalyptus</taxon>
    </lineage>
</organism>